<name>A0AA36UV83_VIBAL</name>
<dbReference type="PROSITE" id="PS50297">
    <property type="entry name" value="ANK_REP_REGION"/>
    <property type="match status" value="2"/>
</dbReference>
<reference evidence="6 7" key="1">
    <citation type="submission" date="2017-12" db="EMBL/GenBank/DDBJ databases">
        <title>FDA dAtabase for Regulatory Grade micrObial Sequences (FDA-ARGOS): Supporting development and validation of Infectious Disease Dx tests.</title>
        <authorList>
            <person name="Hoffmann M."/>
            <person name="Allard M."/>
            <person name="Evans P."/>
            <person name="Brown E."/>
            <person name="Tallon L.J."/>
            <person name="Sadzewicz L."/>
            <person name="Sengamalay N."/>
            <person name="Ott S."/>
            <person name="Godinez A."/>
            <person name="Nagaraj S."/>
            <person name="Vavikolanu K."/>
            <person name="Aluvathingal J."/>
            <person name="Nadendla S."/>
            <person name="Hobson J."/>
            <person name="Sichtig H."/>
        </authorList>
    </citation>
    <scope>NUCLEOTIDE SEQUENCE [LARGE SCALE GENOMIC DNA]</scope>
    <source>
        <strain evidence="7">ATCC 17749</strain>
        <strain evidence="6">FDAARGOS_97</strain>
    </source>
</reference>
<evidence type="ECO:0000313" key="7">
    <source>
        <dbReference type="Proteomes" id="UP000054316"/>
    </source>
</evidence>
<organism evidence="5 8">
    <name type="scientific">Vibrio alginolyticus</name>
    <dbReference type="NCBI Taxonomy" id="663"/>
    <lineage>
        <taxon>Bacteria</taxon>
        <taxon>Pseudomonadati</taxon>
        <taxon>Pseudomonadota</taxon>
        <taxon>Gammaproteobacteria</taxon>
        <taxon>Vibrionales</taxon>
        <taxon>Vibrionaceae</taxon>
        <taxon>Vibrio</taxon>
    </lineage>
</organism>
<evidence type="ECO:0000256" key="4">
    <source>
        <dbReference type="SAM" id="Phobius"/>
    </source>
</evidence>
<dbReference type="SMART" id="SM00248">
    <property type="entry name" value="ANK"/>
    <property type="match status" value="3"/>
</dbReference>
<dbReference type="SUPFAM" id="SSF48403">
    <property type="entry name" value="Ankyrin repeat"/>
    <property type="match status" value="1"/>
</dbReference>
<keyword evidence="7" id="KW-1185">Reference proteome</keyword>
<proteinExistence type="predicted"/>
<gene>
    <name evidence="6" type="ORF">AL553_012120</name>
    <name evidence="5" type="ORF">GHY86_24250</name>
</gene>
<dbReference type="Proteomes" id="UP000054316">
    <property type="component" value="Unassembled WGS sequence"/>
</dbReference>
<dbReference type="EMBL" id="LOSN02000001">
    <property type="protein sequence ID" value="PNP27148.1"/>
    <property type="molecule type" value="Genomic_DNA"/>
</dbReference>
<evidence type="ECO:0000313" key="6">
    <source>
        <dbReference type="EMBL" id="PNP27148.1"/>
    </source>
</evidence>
<keyword evidence="4" id="KW-1133">Transmembrane helix</keyword>
<evidence type="ECO:0000256" key="3">
    <source>
        <dbReference type="PROSITE-ProRule" id="PRU00023"/>
    </source>
</evidence>
<evidence type="ECO:0000256" key="2">
    <source>
        <dbReference type="ARBA" id="ARBA00023043"/>
    </source>
</evidence>
<reference evidence="5" key="2">
    <citation type="submission" date="2019-11" db="EMBL/GenBank/DDBJ databases">
        <authorList>
            <consortium name="PulseNet: The National Subtyping Network for Foodborne Disease Surveillance"/>
            <person name="Tarr C.L."/>
            <person name="Trees E."/>
            <person name="Katz L.S."/>
            <person name="Carleton-Romer H.A."/>
            <person name="Stroika S."/>
            <person name="Kucerova Z."/>
            <person name="Roache K.F."/>
            <person name="Sabol A.L."/>
            <person name="Besser J."/>
            <person name="Gerner-Smidt P."/>
        </authorList>
    </citation>
    <scope>NUCLEOTIDE SEQUENCE</scope>
    <source>
        <strain evidence="5">PNUSAV001129</strain>
    </source>
</reference>
<evidence type="ECO:0000313" key="5">
    <source>
        <dbReference type="EMBL" id="EGQ9138213.1"/>
    </source>
</evidence>
<protein>
    <submittedName>
        <fullName evidence="5">Ankyrin repeat domain-containing protein</fullName>
    </submittedName>
</protein>
<dbReference type="InterPro" id="IPR002110">
    <property type="entry name" value="Ankyrin_rpt"/>
</dbReference>
<keyword evidence="4" id="KW-0812">Transmembrane</keyword>
<feature type="repeat" description="ANK" evidence="3">
    <location>
        <begin position="92"/>
        <end position="124"/>
    </location>
</feature>
<feature type="repeat" description="ANK" evidence="3">
    <location>
        <begin position="125"/>
        <end position="157"/>
    </location>
</feature>
<dbReference type="PROSITE" id="PS50088">
    <property type="entry name" value="ANK_REPEAT"/>
    <property type="match status" value="3"/>
</dbReference>
<dbReference type="Pfam" id="PF12796">
    <property type="entry name" value="Ank_2"/>
    <property type="match status" value="1"/>
</dbReference>
<feature type="repeat" description="ANK" evidence="3">
    <location>
        <begin position="161"/>
        <end position="193"/>
    </location>
</feature>
<dbReference type="Gene3D" id="1.25.40.20">
    <property type="entry name" value="Ankyrin repeat-containing domain"/>
    <property type="match status" value="1"/>
</dbReference>
<comment type="caution">
    <text evidence="5">The sequence shown here is derived from an EMBL/GenBank/DDBJ whole genome shotgun (WGS) entry which is preliminary data.</text>
</comment>
<evidence type="ECO:0000256" key="1">
    <source>
        <dbReference type="ARBA" id="ARBA00022737"/>
    </source>
</evidence>
<dbReference type="AlphaFoldDB" id="A0AA36UV83"/>
<dbReference type="PANTHER" id="PTHR24126:SF14">
    <property type="entry name" value="ANK_REP_REGION DOMAIN-CONTAINING PROTEIN"/>
    <property type="match status" value="1"/>
</dbReference>
<keyword evidence="2 3" id="KW-0040">ANK repeat</keyword>
<keyword evidence="1" id="KW-0677">Repeat</keyword>
<dbReference type="PANTHER" id="PTHR24126">
    <property type="entry name" value="ANKYRIN REPEAT, PH AND SEC7 DOMAIN CONTAINING PROTEIN SECG-RELATED"/>
    <property type="match status" value="1"/>
</dbReference>
<accession>A0AA36UV83</accession>
<dbReference type="Proteomes" id="UP000714625">
    <property type="component" value="Unassembled WGS sequence"/>
</dbReference>
<keyword evidence="4" id="KW-0472">Membrane</keyword>
<sequence length="221" mass="23980">MGLVQCVRWSNEVPWSRASHLNWALGGIILKRFLLAALSIVFLTSDSSSCKSRNDPSSPINIAIYQMIEGKSSSYAQRLLKKGMDVNTVNSCGASLLLMASFLGDHELVKTLLSSGALPNIQNYEGNSPVFASANFSNNKILKLLLDNGGDPNLLLTQEYVYNSPLMIAAINENIEGVRLLLEAGADCNYRNQLGNSARKIGEASLNLELKALLMACDNPT</sequence>
<dbReference type="InterPro" id="IPR036770">
    <property type="entry name" value="Ankyrin_rpt-contain_sf"/>
</dbReference>
<evidence type="ECO:0000313" key="8">
    <source>
        <dbReference type="Proteomes" id="UP000714625"/>
    </source>
</evidence>
<dbReference type="EMBL" id="AAXMUW010000112">
    <property type="protein sequence ID" value="EGQ9138213.1"/>
    <property type="molecule type" value="Genomic_DNA"/>
</dbReference>
<feature type="transmembrane region" description="Helical" evidence="4">
    <location>
        <begin position="20"/>
        <end position="43"/>
    </location>
</feature>